<feature type="domain" description="Glycosyl hydrolase family 59 catalytic" evidence="12">
    <location>
        <begin position="110"/>
        <end position="404"/>
    </location>
</feature>
<evidence type="ECO:0000256" key="7">
    <source>
        <dbReference type="ARBA" id="ARBA00023098"/>
    </source>
</evidence>
<evidence type="ECO:0000256" key="9">
    <source>
        <dbReference type="ARBA" id="ARBA00023180"/>
    </source>
</evidence>
<dbReference type="Gene3D" id="3.20.20.80">
    <property type="entry name" value="Glycosidases"/>
    <property type="match status" value="1"/>
</dbReference>
<dbReference type="EMBL" id="CAXAMN010022154">
    <property type="protein sequence ID" value="CAK9066944.1"/>
    <property type="molecule type" value="Genomic_DNA"/>
</dbReference>
<evidence type="ECO:0000256" key="4">
    <source>
        <dbReference type="ARBA" id="ARBA00022801"/>
    </source>
</evidence>
<dbReference type="PANTHER" id="PTHR15172">
    <property type="entry name" value="GALACTOCEREBROSIDASE"/>
    <property type="match status" value="1"/>
</dbReference>
<dbReference type="InterPro" id="IPR049162">
    <property type="entry name" value="GH59_C"/>
</dbReference>
<dbReference type="InterPro" id="IPR001286">
    <property type="entry name" value="Glyco_hydro_59"/>
</dbReference>
<dbReference type="Gene3D" id="2.60.120.560">
    <property type="entry name" value="Exo-inulinase, domain 1"/>
    <property type="match status" value="2"/>
</dbReference>
<comment type="caution">
    <text evidence="15">The sequence shown here is derived from an EMBL/GenBank/DDBJ whole genome shotgun (WGS) entry which is preliminary data.</text>
</comment>
<comment type="similarity">
    <text evidence="1">Belongs to the glycosyl hydrolase 59 family.</text>
</comment>
<evidence type="ECO:0000259" key="12">
    <source>
        <dbReference type="Pfam" id="PF02057"/>
    </source>
</evidence>
<accession>A0ABP0NTR6</accession>
<dbReference type="InterPro" id="IPR049161">
    <property type="entry name" value="GH59_cat"/>
</dbReference>
<dbReference type="InterPro" id="IPR013785">
    <property type="entry name" value="Aldolase_TIM"/>
</dbReference>
<gene>
    <name evidence="15" type="ORF">CCMP2556_LOCUS32903</name>
</gene>
<dbReference type="InterPro" id="IPR035394">
    <property type="entry name" value="Glyco_hydro_59_dom"/>
</dbReference>
<dbReference type="Pfam" id="PF21708">
    <property type="entry name" value="Glyco_hydro_59_C"/>
    <property type="match status" value="2"/>
</dbReference>
<evidence type="ECO:0000259" key="13">
    <source>
        <dbReference type="Pfam" id="PF17387"/>
    </source>
</evidence>
<protein>
    <recommendedName>
        <fullName evidence="2">galactosylceramidase</fullName>
        <ecNumber evidence="2">3.2.1.46</ecNumber>
    </recommendedName>
    <alternativeName>
        <fullName evidence="11">Galactosylceramidase</fullName>
    </alternativeName>
</protein>
<evidence type="ECO:0000256" key="1">
    <source>
        <dbReference type="ARBA" id="ARBA00005637"/>
    </source>
</evidence>
<evidence type="ECO:0000256" key="11">
    <source>
        <dbReference type="ARBA" id="ARBA00033098"/>
    </source>
</evidence>
<keyword evidence="4" id="KW-0378">Hydrolase</keyword>
<keyword evidence="10" id="KW-0326">Glycosidase</keyword>
<evidence type="ECO:0000256" key="10">
    <source>
        <dbReference type="ARBA" id="ARBA00023295"/>
    </source>
</evidence>
<keyword evidence="3" id="KW-0732">Signal</keyword>
<organism evidence="15 16">
    <name type="scientific">Durusdinium trenchii</name>
    <dbReference type="NCBI Taxonomy" id="1381693"/>
    <lineage>
        <taxon>Eukaryota</taxon>
        <taxon>Sar</taxon>
        <taxon>Alveolata</taxon>
        <taxon>Dinophyceae</taxon>
        <taxon>Suessiales</taxon>
        <taxon>Symbiodiniaceae</taxon>
        <taxon>Durusdinium</taxon>
    </lineage>
</organism>
<keyword evidence="5" id="KW-0746">Sphingolipid metabolism</keyword>
<keyword evidence="7" id="KW-0443">Lipid metabolism</keyword>
<dbReference type="SUPFAM" id="SSF51445">
    <property type="entry name" value="(Trans)glycosidases"/>
    <property type="match status" value="1"/>
</dbReference>
<feature type="domain" description="Glycosyl hydrolase family 59 C-terminal lectin" evidence="14">
    <location>
        <begin position="566"/>
        <end position="624"/>
    </location>
</feature>
<dbReference type="InterPro" id="IPR017853">
    <property type="entry name" value="GH"/>
</dbReference>
<dbReference type="PANTHER" id="PTHR15172:SF1">
    <property type="entry name" value="GALACTOCEREBROSIDASE"/>
    <property type="match status" value="1"/>
</dbReference>
<proteinExistence type="inferred from homology"/>
<keyword evidence="8" id="KW-1015">Disulfide bond</keyword>
<dbReference type="Gene3D" id="3.20.20.70">
    <property type="entry name" value="Aldolase class I"/>
    <property type="match status" value="1"/>
</dbReference>
<evidence type="ECO:0000313" key="16">
    <source>
        <dbReference type="Proteomes" id="UP001642484"/>
    </source>
</evidence>
<sequence length="982" mass="109721">MRKHLRDLHFQLGHKRILYPDGLDLTIRAGWPGLRRAFRFSQASVIASKNKKASPSLTGVSSRDCRNAVWKDLKLFLKTANQKDVCKRKCVRPRPAWRLKVDRTTLGNTFDGIGGLSGGGATSVLLPNYAEPAKSQILDYLFKPNFGASLQILKVEIGGDSQSTDGTESSHMHDSSHIDLHTGYEWWLMKEAKKRNPDIKLYGLAWAFPSWVGNRSGDPFKFPELTARYLTEWVAGAKSEYGLDVDYLGIWNEKASDSNFVQVLRKTLNQRGHQGTKLVVKDGGLDICETLLKDQKYADAVDIIGLHYPNDFQDFSACQRLNKPIWASEESSSYDDLNGAACWGRVINSHWVINKITSSIMWNLVGAYYHGTNWYASSMMTSVEPWSGHYEVNPVIWATAHVTQFTKIGWKYLLNGTGSGELRKGGYYATWVDPNSNHFTMNIVKISRDHAMCTRPLLPSFEVKEEHLTIQLAPSMKAPETLQVWYSNFERFTGTPPMFQKSTVKVENNQFRLMVPVGGMFTITTITSGHKGSFDHIPESSPPFPLDYVDDFQSTEDSQNARWFADQIGAFEIHRSTDGKKSLKQMVPDLPIGWSDQGTRGPMTLIGMREWQDVEVSVAFKLPNKLAATTCPVDAFPIDLTDRQCFGLTESKDQKSPEACRELCCPLTDACNVWEWEESSQSCWIGYVRDPSMCKSAKGYKSQYRHLDRSYAACVAVRVDQMWDNGVIFCVSAEGYWHLSNSGPALPGSASIAKPPLAEGRVFGVGNDWHTLAMSVEADQARASLDGKEILTSFQVRDLDTGFAAIGANDWFPIEFRNFSVKKASTGWDPPLSCQNPAVGAQLSVRACARNGKVAEDQAWELLPSFQLQHVPSGLCTSATAPGPVILENCDATKKSQLFVNDYTLIRNRLQIITAAVVQQPLAGNKTGEAFVGQNADWKSWSYFPNTKQLRNQYVADVNLGYPMCLSTCPKGAEQRITLIYT</sequence>
<dbReference type="EC" id="3.2.1.46" evidence="2"/>
<dbReference type="Proteomes" id="UP001642484">
    <property type="component" value="Unassembled WGS sequence"/>
</dbReference>
<keyword evidence="16" id="KW-1185">Reference proteome</keyword>
<evidence type="ECO:0000256" key="6">
    <source>
        <dbReference type="ARBA" id="ARBA00022963"/>
    </source>
</evidence>
<evidence type="ECO:0000256" key="3">
    <source>
        <dbReference type="ARBA" id="ARBA00022729"/>
    </source>
</evidence>
<keyword evidence="6" id="KW-0442">Lipid degradation</keyword>
<dbReference type="PRINTS" id="PR00850">
    <property type="entry name" value="GLHYDRLASE59"/>
</dbReference>
<keyword evidence="9" id="KW-0325">Glycoprotein</keyword>
<evidence type="ECO:0000256" key="5">
    <source>
        <dbReference type="ARBA" id="ARBA00022919"/>
    </source>
</evidence>
<dbReference type="Pfam" id="PF17387">
    <property type="entry name" value="Glyco_hydro_59M"/>
    <property type="match status" value="1"/>
</dbReference>
<evidence type="ECO:0000259" key="14">
    <source>
        <dbReference type="Pfam" id="PF21708"/>
    </source>
</evidence>
<evidence type="ECO:0000256" key="2">
    <source>
        <dbReference type="ARBA" id="ARBA00012657"/>
    </source>
</evidence>
<evidence type="ECO:0000256" key="8">
    <source>
        <dbReference type="ARBA" id="ARBA00023157"/>
    </source>
</evidence>
<dbReference type="Pfam" id="PF02057">
    <property type="entry name" value="Glyco_hydro_59"/>
    <property type="match status" value="1"/>
</dbReference>
<reference evidence="15 16" key="1">
    <citation type="submission" date="2024-02" db="EMBL/GenBank/DDBJ databases">
        <authorList>
            <person name="Chen Y."/>
            <person name="Shah S."/>
            <person name="Dougan E. K."/>
            <person name="Thang M."/>
            <person name="Chan C."/>
        </authorList>
    </citation>
    <scope>NUCLEOTIDE SEQUENCE [LARGE SCALE GENOMIC DNA]</scope>
</reference>
<feature type="domain" description="Glycosyl hydrolase family 59 C-terminal lectin" evidence="14">
    <location>
        <begin position="715"/>
        <end position="823"/>
    </location>
</feature>
<evidence type="ECO:0000313" key="15">
    <source>
        <dbReference type="EMBL" id="CAK9066944.1"/>
    </source>
</evidence>
<feature type="domain" description="Glycosyl hydrolase family 59 central" evidence="13">
    <location>
        <begin position="418"/>
        <end position="530"/>
    </location>
</feature>
<name>A0ABP0NTR6_9DINO</name>